<feature type="transmembrane region" description="Helical" evidence="8">
    <location>
        <begin position="275"/>
        <end position="295"/>
    </location>
</feature>
<keyword evidence="5 8" id="KW-0812">Transmembrane</keyword>
<feature type="transmembrane region" description="Helical" evidence="8">
    <location>
        <begin position="212"/>
        <end position="235"/>
    </location>
</feature>
<dbReference type="Pfam" id="PF01594">
    <property type="entry name" value="AI-2E_transport"/>
    <property type="match status" value="1"/>
</dbReference>
<feature type="transmembrane region" description="Helical" evidence="8">
    <location>
        <begin position="65"/>
        <end position="88"/>
    </location>
</feature>
<dbReference type="Proteomes" id="UP000241421">
    <property type="component" value="Unassembled WGS sequence"/>
</dbReference>
<keyword evidence="3" id="KW-0813">Transport</keyword>
<evidence type="ECO:0000256" key="6">
    <source>
        <dbReference type="ARBA" id="ARBA00022989"/>
    </source>
</evidence>
<evidence type="ECO:0000256" key="8">
    <source>
        <dbReference type="SAM" id="Phobius"/>
    </source>
</evidence>
<feature type="transmembrane region" description="Helical" evidence="8">
    <location>
        <begin position="152"/>
        <end position="176"/>
    </location>
</feature>
<keyword evidence="10" id="KW-1185">Reference proteome</keyword>
<evidence type="ECO:0000313" key="10">
    <source>
        <dbReference type="Proteomes" id="UP000241421"/>
    </source>
</evidence>
<gene>
    <name evidence="9" type="ORF">C7C56_013590</name>
</gene>
<accession>A0A2U2HK55</accession>
<dbReference type="InterPro" id="IPR002549">
    <property type="entry name" value="AI-2E-like"/>
</dbReference>
<keyword evidence="7 8" id="KW-0472">Membrane</keyword>
<evidence type="ECO:0000256" key="2">
    <source>
        <dbReference type="ARBA" id="ARBA00009773"/>
    </source>
</evidence>
<proteinExistence type="inferred from homology"/>
<dbReference type="RefSeq" id="WP_106757921.1">
    <property type="nucleotide sequence ID" value="NZ_PXWF02000223.1"/>
</dbReference>
<evidence type="ECO:0000256" key="3">
    <source>
        <dbReference type="ARBA" id="ARBA00022448"/>
    </source>
</evidence>
<feature type="transmembrane region" description="Helical" evidence="8">
    <location>
        <begin position="307"/>
        <end position="340"/>
    </location>
</feature>
<evidence type="ECO:0000256" key="5">
    <source>
        <dbReference type="ARBA" id="ARBA00022692"/>
    </source>
</evidence>
<feature type="transmembrane region" description="Helical" evidence="8">
    <location>
        <begin position="242"/>
        <end position="269"/>
    </location>
</feature>
<dbReference type="OrthoDB" id="106838at2"/>
<reference evidence="9 10" key="1">
    <citation type="submission" date="2018-04" db="EMBL/GenBank/DDBJ databases">
        <title>Massilia violaceinigra sp. nov., a novel purple-pigmented bacterium isolated from Tianshan glacier, Xinjiang, China.</title>
        <authorList>
            <person name="Wang H."/>
        </authorList>
    </citation>
    <scope>NUCLEOTIDE SEQUENCE [LARGE SCALE GENOMIC DNA]</scope>
    <source>
        <strain evidence="9 10">B448-2</strain>
    </source>
</reference>
<dbReference type="PANTHER" id="PTHR21716:SF67">
    <property type="entry name" value="TRANSPORT PROTEIN YDIK-RELATED"/>
    <property type="match status" value="1"/>
</dbReference>
<dbReference type="AlphaFoldDB" id="A0A2U2HK55"/>
<evidence type="ECO:0000256" key="7">
    <source>
        <dbReference type="ARBA" id="ARBA00023136"/>
    </source>
</evidence>
<evidence type="ECO:0000256" key="4">
    <source>
        <dbReference type="ARBA" id="ARBA00022475"/>
    </source>
</evidence>
<keyword evidence="4" id="KW-1003">Cell membrane</keyword>
<evidence type="ECO:0000313" key="9">
    <source>
        <dbReference type="EMBL" id="PWF47890.1"/>
    </source>
</evidence>
<dbReference type="GO" id="GO:0005886">
    <property type="term" value="C:plasma membrane"/>
    <property type="evidence" value="ECO:0007669"/>
    <property type="project" value="UniProtKB-SubCell"/>
</dbReference>
<comment type="caution">
    <text evidence="9">The sequence shown here is derived from an EMBL/GenBank/DDBJ whole genome shotgun (WGS) entry which is preliminary data.</text>
</comment>
<name>A0A2U2HK55_9BURK</name>
<comment type="similarity">
    <text evidence="2">Belongs to the autoinducer-2 exporter (AI-2E) (TC 2.A.86) family.</text>
</comment>
<keyword evidence="6 8" id="KW-1133">Transmembrane helix</keyword>
<protein>
    <submittedName>
        <fullName evidence="9">AI-2E family transporter</fullName>
    </submittedName>
</protein>
<evidence type="ECO:0000256" key="1">
    <source>
        <dbReference type="ARBA" id="ARBA00004651"/>
    </source>
</evidence>
<sequence>MSEYLESKERNYPQITVTFLLVAGCVFVLLPFLPAILFAAAIAISSWPLYLRLLARMKGRRSMAALVMTLSLLLLVVAPIALIFYQLADDASRFYAQLRGALETGKIVPPAWLQQVPVVGEWLDNYVRGVFGDRERMIEMGKRMVEPARQTLMVGSVAVGTGLAQMSLAAFVSFFLFRDGVRILAALAVMMHRIIGESAAKVAEIVSHTVRGVMYGLLGTALAQAIVAAVGFTIAGVPAVPLLSVATFIGSLVPIGPPIIWGGAAVWLFTEGQTGWGIFMLVWGLVLISGVDNVVKPMLISQGSDLPFLLVLLGVLGGVLAFGFVGLFIGPVLLAVGYTLLRDWISTRSPPLIQLPGEPKA</sequence>
<organism evidence="9 10">
    <name type="scientific">Massilia glaciei</name>
    <dbReference type="NCBI Taxonomy" id="1524097"/>
    <lineage>
        <taxon>Bacteria</taxon>
        <taxon>Pseudomonadati</taxon>
        <taxon>Pseudomonadota</taxon>
        <taxon>Betaproteobacteria</taxon>
        <taxon>Burkholderiales</taxon>
        <taxon>Oxalobacteraceae</taxon>
        <taxon>Telluria group</taxon>
        <taxon>Massilia</taxon>
    </lineage>
</organism>
<dbReference type="EMBL" id="PXWF02000223">
    <property type="protein sequence ID" value="PWF47890.1"/>
    <property type="molecule type" value="Genomic_DNA"/>
</dbReference>
<dbReference type="PANTHER" id="PTHR21716">
    <property type="entry name" value="TRANSMEMBRANE PROTEIN"/>
    <property type="match status" value="1"/>
</dbReference>
<comment type="subcellular location">
    <subcellularLocation>
        <location evidence="1">Cell membrane</location>
        <topology evidence="1">Multi-pass membrane protein</topology>
    </subcellularLocation>
</comment>